<sequence length="832" mass="89587">MRAFAACLLRLAVAQDPTAPPGFLGQLQGHQAPIYALATGQNDLAASGSKDGAILVWNLSLPEAEPQRRSGVRGRSGASETKGSRGTAASRPWPSPGATWSPGPRTTRRGSGIWPLAKCCAAGGTPGLPGVFGLSVSGSLLATACWDGWWRIFELSGSGSSLREVHHGGGLYAIHRIGFAPPNSMAFRLALWSALGSALLAGARDCSKEDCEEAELLQHKKWSYNDLQYIVLPVSEDSDTYLRKTKPKVALTTRGGGTRAQSGVTGQLRALEDMGLLDEVDQMQAISGAGWAMAPYLFAPKEHFSSRDLLGETTFGKLDDLTLAAIATPKGQLIATCNASLQTYLGVAAQIGVAPEILWNVVVGATYLCPFKVNAAIPAWPFPGLCTNDNEDQLWVEKKEQLLRIKGLNRKLKVDNALVQQRTKVSHLLFQSTLISPEGYLPQGDKIISVRFSPDFSGTPFFADEETVDFEPINTSKFSNLGPLDDVLIGGGLVDNFAFMATEEPRKMPETVPHKFLGRSKLIETPVTLQQAVGYSSAALALLGLYSPEGLNNFTGGAFAPLIEQDPFLFTGRRPYWPISLGRSGDDSVKNFYLGDGGSVENGGLPEAIRSGAKCTIVLLNNQRPIDTSVVGDWCNPPAAVLANPLLLLGPNGIEGDAATYDYFGIALPIPNILYLAGFDYSNNHIFATSDIFPVMCEAVNLRTAGKPAVVYKKLTTIENTHWGIEAGKKVGVTFVFTEVTQDWLDELPEETSAAIAAGTFDTTGNVDAVFSPWPFSFPHLSTNQPQGENAEFVSMSNQQANLYSSLTEYTLRVNEDKVRQCMGLDDDDGYY</sequence>
<name>A0AA36I8B0_9DINO</name>
<dbReference type="AlphaFoldDB" id="A0AA36I8B0"/>
<gene>
    <name evidence="5" type="ORF">EVOR1521_LOCUS9531</name>
</gene>
<evidence type="ECO:0000256" key="2">
    <source>
        <dbReference type="ARBA" id="ARBA00022737"/>
    </source>
</evidence>
<dbReference type="Pfam" id="PF00400">
    <property type="entry name" value="WD40"/>
    <property type="match status" value="1"/>
</dbReference>
<dbReference type="InterPro" id="IPR019775">
    <property type="entry name" value="WD40_repeat_CS"/>
</dbReference>
<dbReference type="InterPro" id="IPR001680">
    <property type="entry name" value="WD40_rpt"/>
</dbReference>
<keyword evidence="2" id="KW-0677">Repeat</keyword>
<dbReference type="SMART" id="SM00320">
    <property type="entry name" value="WD40"/>
    <property type="match status" value="2"/>
</dbReference>
<evidence type="ECO:0000256" key="4">
    <source>
        <dbReference type="SAM" id="MobiDB-lite"/>
    </source>
</evidence>
<feature type="repeat" description="WD" evidence="3">
    <location>
        <begin position="27"/>
        <end position="60"/>
    </location>
</feature>
<accession>A0AA36I8B0</accession>
<dbReference type="Gene3D" id="3.40.1090.10">
    <property type="entry name" value="Cytosolic phospholipase A2 catalytic domain"/>
    <property type="match status" value="1"/>
</dbReference>
<comment type="caution">
    <text evidence="5">The sequence shown here is derived from an EMBL/GenBank/DDBJ whole genome shotgun (WGS) entry which is preliminary data.</text>
</comment>
<dbReference type="InterPro" id="IPR036322">
    <property type="entry name" value="WD40_repeat_dom_sf"/>
</dbReference>
<dbReference type="Proteomes" id="UP001178507">
    <property type="component" value="Unassembled WGS sequence"/>
</dbReference>
<dbReference type="InterPro" id="IPR016035">
    <property type="entry name" value="Acyl_Trfase/lysoPLipase"/>
</dbReference>
<evidence type="ECO:0000313" key="5">
    <source>
        <dbReference type="EMBL" id="CAJ1382043.1"/>
    </source>
</evidence>
<evidence type="ECO:0000256" key="1">
    <source>
        <dbReference type="ARBA" id="ARBA00022574"/>
    </source>
</evidence>
<dbReference type="EMBL" id="CAUJNA010000868">
    <property type="protein sequence ID" value="CAJ1382043.1"/>
    <property type="molecule type" value="Genomic_DNA"/>
</dbReference>
<feature type="region of interest" description="Disordered" evidence="4">
    <location>
        <begin position="66"/>
        <end position="108"/>
    </location>
</feature>
<dbReference type="SUPFAM" id="SSF50978">
    <property type="entry name" value="WD40 repeat-like"/>
    <property type="match status" value="1"/>
</dbReference>
<dbReference type="Gene3D" id="2.130.10.10">
    <property type="entry name" value="YVTN repeat-like/Quinoprotein amine dehydrogenase"/>
    <property type="match status" value="1"/>
</dbReference>
<dbReference type="PROSITE" id="PS50082">
    <property type="entry name" value="WD_REPEATS_2"/>
    <property type="match status" value="1"/>
</dbReference>
<protein>
    <submittedName>
        <fullName evidence="5">Uncharacterized protein</fullName>
    </submittedName>
</protein>
<dbReference type="SUPFAM" id="SSF52151">
    <property type="entry name" value="FabD/lysophospholipase-like"/>
    <property type="match status" value="1"/>
</dbReference>
<evidence type="ECO:0000313" key="6">
    <source>
        <dbReference type="Proteomes" id="UP001178507"/>
    </source>
</evidence>
<dbReference type="PROSITE" id="PS50294">
    <property type="entry name" value="WD_REPEATS_REGION"/>
    <property type="match status" value="1"/>
</dbReference>
<evidence type="ECO:0000256" key="3">
    <source>
        <dbReference type="PROSITE-ProRule" id="PRU00221"/>
    </source>
</evidence>
<proteinExistence type="predicted"/>
<organism evidence="5 6">
    <name type="scientific">Effrenium voratum</name>
    <dbReference type="NCBI Taxonomy" id="2562239"/>
    <lineage>
        <taxon>Eukaryota</taxon>
        <taxon>Sar</taxon>
        <taxon>Alveolata</taxon>
        <taxon>Dinophyceae</taxon>
        <taxon>Suessiales</taxon>
        <taxon>Symbiodiniaceae</taxon>
        <taxon>Effrenium</taxon>
    </lineage>
</organism>
<reference evidence="5" key="1">
    <citation type="submission" date="2023-08" db="EMBL/GenBank/DDBJ databases">
        <authorList>
            <person name="Chen Y."/>
            <person name="Shah S."/>
            <person name="Dougan E. K."/>
            <person name="Thang M."/>
            <person name="Chan C."/>
        </authorList>
    </citation>
    <scope>NUCLEOTIDE SEQUENCE</scope>
</reference>
<keyword evidence="1 3" id="KW-0853">WD repeat</keyword>
<keyword evidence="6" id="KW-1185">Reference proteome</keyword>
<dbReference type="InterPro" id="IPR015943">
    <property type="entry name" value="WD40/YVTN_repeat-like_dom_sf"/>
</dbReference>
<dbReference type="PROSITE" id="PS00678">
    <property type="entry name" value="WD_REPEATS_1"/>
    <property type="match status" value="1"/>
</dbReference>